<evidence type="ECO:0000313" key="3">
    <source>
        <dbReference type="Proteomes" id="UP000299102"/>
    </source>
</evidence>
<sequence>MDLTRANFHPMIYYDFRRELTQKQCIDQLTSTFGDEAPSKATVYHWFIEFNRGWSMLTDEFKEGRPKLVIVPQSINAVRELIIQDHHVTYGEIKASLGIIKSPTLTKSPLHTSYPTKPPESKIQVNYLLTKTATAYSDMHSARVRARADNAPIRIRAIPLPSARAPAPIGSRLALHHTSGIESCTEIENGVEIQNYEIRIKSLSGIEIRNSTEPKSKSGDETGIDNQIDQYEMKKRIVFPRGRSREMNTIIVYVYTTTK</sequence>
<accession>A0A4C1UDF1</accession>
<evidence type="ECO:0000313" key="2">
    <source>
        <dbReference type="EMBL" id="GBP24379.1"/>
    </source>
</evidence>
<keyword evidence="3" id="KW-1185">Reference proteome</keyword>
<dbReference type="PANTHER" id="PTHR46060">
    <property type="entry name" value="MARINER MOS1 TRANSPOSASE-LIKE PROTEIN"/>
    <property type="match status" value="1"/>
</dbReference>
<comment type="caution">
    <text evidence="2">The sequence shown here is derived from an EMBL/GenBank/DDBJ whole genome shotgun (WGS) entry which is preliminary data.</text>
</comment>
<protein>
    <recommendedName>
        <fullName evidence="1">Mos1 transposase HTH domain-containing protein</fullName>
    </recommendedName>
</protein>
<organism evidence="2 3">
    <name type="scientific">Eumeta variegata</name>
    <name type="common">Bagworm moth</name>
    <name type="synonym">Eumeta japonica</name>
    <dbReference type="NCBI Taxonomy" id="151549"/>
    <lineage>
        <taxon>Eukaryota</taxon>
        <taxon>Metazoa</taxon>
        <taxon>Ecdysozoa</taxon>
        <taxon>Arthropoda</taxon>
        <taxon>Hexapoda</taxon>
        <taxon>Insecta</taxon>
        <taxon>Pterygota</taxon>
        <taxon>Neoptera</taxon>
        <taxon>Endopterygota</taxon>
        <taxon>Lepidoptera</taxon>
        <taxon>Glossata</taxon>
        <taxon>Ditrysia</taxon>
        <taxon>Tineoidea</taxon>
        <taxon>Psychidae</taxon>
        <taxon>Oiketicinae</taxon>
        <taxon>Eumeta</taxon>
    </lineage>
</organism>
<dbReference type="OrthoDB" id="10017160at2759"/>
<evidence type="ECO:0000259" key="1">
    <source>
        <dbReference type="Pfam" id="PF17906"/>
    </source>
</evidence>
<proteinExistence type="predicted"/>
<dbReference type="Pfam" id="PF17906">
    <property type="entry name" value="HTH_48"/>
    <property type="match status" value="1"/>
</dbReference>
<feature type="domain" description="Mos1 transposase HTH" evidence="1">
    <location>
        <begin position="7"/>
        <end position="53"/>
    </location>
</feature>
<dbReference type="InterPro" id="IPR041426">
    <property type="entry name" value="Mos1_HTH"/>
</dbReference>
<dbReference type="EMBL" id="BGZK01000161">
    <property type="protein sequence ID" value="GBP24379.1"/>
    <property type="molecule type" value="Genomic_DNA"/>
</dbReference>
<gene>
    <name evidence="2" type="ORF">EVAR_19253_1</name>
</gene>
<dbReference type="Proteomes" id="UP000299102">
    <property type="component" value="Unassembled WGS sequence"/>
</dbReference>
<dbReference type="PANTHER" id="PTHR46060:SF1">
    <property type="entry name" value="MARINER MOS1 TRANSPOSASE-LIKE PROTEIN"/>
    <property type="match status" value="1"/>
</dbReference>
<dbReference type="AlphaFoldDB" id="A0A4C1UDF1"/>
<dbReference type="Gene3D" id="1.10.10.1450">
    <property type="match status" value="1"/>
</dbReference>
<reference evidence="2 3" key="1">
    <citation type="journal article" date="2019" name="Commun. Biol.">
        <title>The bagworm genome reveals a unique fibroin gene that provides high tensile strength.</title>
        <authorList>
            <person name="Kono N."/>
            <person name="Nakamura H."/>
            <person name="Ohtoshi R."/>
            <person name="Tomita M."/>
            <person name="Numata K."/>
            <person name="Arakawa K."/>
        </authorList>
    </citation>
    <scope>NUCLEOTIDE SEQUENCE [LARGE SCALE GENOMIC DNA]</scope>
</reference>
<name>A0A4C1UDF1_EUMVA</name>
<dbReference type="InterPro" id="IPR052709">
    <property type="entry name" value="Transposase-MT_Hybrid"/>
</dbReference>